<protein>
    <recommendedName>
        <fullName evidence="7">Divalent metal cation transporter MntH</fullName>
    </recommendedName>
</protein>
<feature type="transmembrane region" description="Helical" evidence="7">
    <location>
        <begin position="130"/>
        <end position="153"/>
    </location>
</feature>
<evidence type="ECO:0000256" key="2">
    <source>
        <dbReference type="ARBA" id="ARBA00022448"/>
    </source>
</evidence>
<feature type="transmembrane region" description="Helical" evidence="7">
    <location>
        <begin position="87"/>
        <end position="110"/>
    </location>
</feature>
<feature type="transmembrane region" description="Helical" evidence="7">
    <location>
        <begin position="273"/>
        <end position="299"/>
    </location>
</feature>
<feature type="transmembrane region" description="Helical" evidence="7">
    <location>
        <begin position="371"/>
        <end position="389"/>
    </location>
</feature>
<keyword evidence="3 7" id="KW-0812">Transmembrane</keyword>
<comment type="similarity">
    <text evidence="7">Belongs to the NRAMP family.</text>
</comment>
<proteinExistence type="inferred from homology"/>
<dbReference type="HAMAP" id="MF_00221">
    <property type="entry name" value="NRAMP"/>
    <property type="match status" value="1"/>
</dbReference>
<feature type="transmembrane region" description="Helical" evidence="7">
    <location>
        <begin position="49"/>
        <end position="67"/>
    </location>
</feature>
<evidence type="ECO:0000256" key="4">
    <source>
        <dbReference type="ARBA" id="ARBA00022847"/>
    </source>
</evidence>
<reference evidence="9" key="1">
    <citation type="journal article" date="2019" name="Int. J. Syst. Evol. Microbiol.">
        <title>The Global Catalogue of Microorganisms (GCM) 10K type strain sequencing project: providing services to taxonomists for standard genome sequencing and annotation.</title>
        <authorList>
            <consortium name="The Broad Institute Genomics Platform"/>
            <consortium name="The Broad Institute Genome Sequencing Center for Infectious Disease"/>
            <person name="Wu L."/>
            <person name="Ma J."/>
        </authorList>
    </citation>
    <scope>NUCLEOTIDE SEQUENCE [LARGE SCALE GENOMIC DNA]</scope>
    <source>
        <strain evidence="9">CGMCC 1.14966</strain>
    </source>
</reference>
<dbReference type="InterPro" id="IPR001046">
    <property type="entry name" value="NRAMP_fam"/>
</dbReference>
<evidence type="ECO:0000313" key="9">
    <source>
        <dbReference type="Proteomes" id="UP000637774"/>
    </source>
</evidence>
<comment type="caution">
    <text evidence="8">The sequence shown here is derived from an EMBL/GenBank/DDBJ whole genome shotgun (WGS) entry which is preliminary data.</text>
</comment>
<feature type="transmembrane region" description="Helical" evidence="7">
    <location>
        <begin position="319"/>
        <end position="339"/>
    </location>
</feature>
<dbReference type="NCBIfam" id="TIGR01197">
    <property type="entry name" value="nramp"/>
    <property type="match status" value="1"/>
</dbReference>
<keyword evidence="7" id="KW-0406">Ion transport</keyword>
<feature type="transmembrane region" description="Helical" evidence="7">
    <location>
        <begin position="159"/>
        <end position="180"/>
    </location>
</feature>
<dbReference type="EMBL" id="BMGY01000031">
    <property type="protein sequence ID" value="GGH88388.1"/>
    <property type="molecule type" value="Genomic_DNA"/>
</dbReference>
<keyword evidence="6 7" id="KW-0472">Membrane</keyword>
<gene>
    <name evidence="7 8" type="primary">mntH</name>
    <name evidence="8" type="ORF">GCM10011495_29540</name>
</gene>
<comment type="function">
    <text evidence="7">H(+)-stimulated, divalent metal cation uptake system.</text>
</comment>
<evidence type="ECO:0000256" key="3">
    <source>
        <dbReference type="ARBA" id="ARBA00022692"/>
    </source>
</evidence>
<keyword evidence="9" id="KW-1185">Reference proteome</keyword>
<dbReference type="PANTHER" id="PTHR11706">
    <property type="entry name" value="SOLUTE CARRIER PROTEIN FAMILY 11 MEMBER"/>
    <property type="match status" value="1"/>
</dbReference>
<dbReference type="PRINTS" id="PR00447">
    <property type="entry name" value="NATRESASSCMP"/>
</dbReference>
<name>A0ABQ2ACW9_9BACT</name>
<keyword evidence="5 7" id="KW-1133">Transmembrane helix</keyword>
<organism evidence="8 9">
    <name type="scientific">Hymenobacter frigidus</name>
    <dbReference type="NCBI Taxonomy" id="1524095"/>
    <lineage>
        <taxon>Bacteria</taxon>
        <taxon>Pseudomonadati</taxon>
        <taxon>Bacteroidota</taxon>
        <taxon>Cytophagia</taxon>
        <taxon>Cytophagales</taxon>
        <taxon>Hymenobacteraceae</taxon>
        <taxon>Hymenobacter</taxon>
    </lineage>
</organism>
<feature type="transmembrane region" description="Helical" evidence="7">
    <location>
        <begin position="232"/>
        <end position="252"/>
    </location>
</feature>
<evidence type="ECO:0000313" key="8">
    <source>
        <dbReference type="EMBL" id="GGH88388.1"/>
    </source>
</evidence>
<evidence type="ECO:0000256" key="6">
    <source>
        <dbReference type="ARBA" id="ARBA00023136"/>
    </source>
</evidence>
<keyword evidence="2 7" id="KW-0813">Transport</keyword>
<evidence type="ECO:0000256" key="1">
    <source>
        <dbReference type="ARBA" id="ARBA00004141"/>
    </source>
</evidence>
<feature type="transmembrane region" description="Helical" evidence="7">
    <location>
        <begin position="187"/>
        <end position="208"/>
    </location>
</feature>
<sequence length="459" mass="49355">MSESIEVPSPIVPKTTQSAVDTGWRHPRRANSLSEVYASIKVPGVNASFWRKLLAFWGPGLMVAVGYMDPGNWATDLAGGSRFGYTLLSVVLISNLFAMLLQHLAAKLGIVTGRDLAQACRDHYSRPVSLVLWFLCEVAIAACDLAEVIGSAIALNLLFGLPLAWGVVLTTLDVLVVLYFQNKGFRIIESIVAGLTVLIFGCFVYEIIVSRPDWVALAHGLVPRPQVVTNPGMLYVAIGILGATVMPHNLYLHSSIVQTRQIEQTEPGKRMAIKFATIDSTVALFLAFFVNAAILVTAAATFHGKGYENVADIADAHKLLTPVLGAGAASALFAVALLASGQNSTLTGTLAGQIVMEGFLDIKLRPWLRRLITRLVAVVPALVVTLIYGEKGTGQLLVLSQVILSMQLSFAVVPLVLFTSSRAKMGVFVNHPVVKVLAWAVSAIIIVLNVYLLWQMAAS</sequence>
<keyword evidence="4 7" id="KW-0769">Symport</keyword>
<dbReference type="NCBIfam" id="NF037982">
    <property type="entry name" value="Nramp_1"/>
    <property type="match status" value="1"/>
</dbReference>
<dbReference type="Pfam" id="PF01566">
    <property type="entry name" value="Nramp"/>
    <property type="match status" value="1"/>
</dbReference>
<feature type="transmembrane region" description="Helical" evidence="7">
    <location>
        <begin position="395"/>
        <end position="420"/>
    </location>
</feature>
<dbReference type="Proteomes" id="UP000637774">
    <property type="component" value="Unassembled WGS sequence"/>
</dbReference>
<feature type="transmembrane region" description="Helical" evidence="7">
    <location>
        <begin position="432"/>
        <end position="454"/>
    </location>
</feature>
<evidence type="ECO:0000256" key="7">
    <source>
        <dbReference type="HAMAP-Rule" id="MF_00221"/>
    </source>
</evidence>
<dbReference type="NCBIfam" id="NF001923">
    <property type="entry name" value="PRK00701.1"/>
    <property type="match status" value="1"/>
</dbReference>
<comment type="subcellular location">
    <subcellularLocation>
        <location evidence="7">Cell membrane</location>
        <topology evidence="7">Multi-pass membrane protein</topology>
    </subcellularLocation>
    <subcellularLocation>
        <location evidence="1">Membrane</location>
        <topology evidence="1">Multi-pass membrane protein</topology>
    </subcellularLocation>
</comment>
<accession>A0ABQ2ACW9</accession>
<keyword evidence="7" id="KW-1003">Cell membrane</keyword>
<evidence type="ECO:0000256" key="5">
    <source>
        <dbReference type="ARBA" id="ARBA00022989"/>
    </source>
</evidence>
<dbReference type="PANTHER" id="PTHR11706:SF33">
    <property type="entry name" value="NATURAL RESISTANCE-ASSOCIATED MACROPHAGE PROTEIN 2"/>
    <property type="match status" value="1"/>
</dbReference>